<evidence type="ECO:0000313" key="2">
    <source>
        <dbReference type="EMBL" id="GMF28787.1"/>
    </source>
</evidence>
<dbReference type="OrthoDB" id="126738at2759"/>
<accession>A0A9W6U9D1</accession>
<evidence type="ECO:0000313" key="3">
    <source>
        <dbReference type="Proteomes" id="UP001165121"/>
    </source>
</evidence>
<reference evidence="2" key="1">
    <citation type="submission" date="2023-04" db="EMBL/GenBank/DDBJ databases">
        <title>Phytophthora fragariaefolia NBRC 109709.</title>
        <authorList>
            <person name="Ichikawa N."/>
            <person name="Sato H."/>
            <person name="Tonouchi N."/>
        </authorList>
    </citation>
    <scope>NUCLEOTIDE SEQUENCE</scope>
    <source>
        <strain evidence="2">NBRC 109709</strain>
    </source>
</reference>
<dbReference type="EMBL" id="BSXT01000497">
    <property type="protein sequence ID" value="GMF28787.1"/>
    <property type="molecule type" value="Genomic_DNA"/>
</dbReference>
<keyword evidence="3" id="KW-1185">Reference proteome</keyword>
<gene>
    <name evidence="2" type="ORF">Pfra01_000603400</name>
</gene>
<name>A0A9W6U9D1_9STRA</name>
<proteinExistence type="predicted"/>
<sequence>MLNVLASANRNDKHATINERFDEHFGQVTWARPRGRNATKFVHQWMGPLPIIEPAGYDNFVLAREDKTEKTETIIAHVSYLISYHYPTPLLAHVALDIDEQVKYEDQRLGRNEPEMSAPVLSATAPDV</sequence>
<dbReference type="Proteomes" id="UP001165121">
    <property type="component" value="Unassembled WGS sequence"/>
</dbReference>
<organism evidence="2 3">
    <name type="scientific">Phytophthora fragariaefolia</name>
    <dbReference type="NCBI Taxonomy" id="1490495"/>
    <lineage>
        <taxon>Eukaryota</taxon>
        <taxon>Sar</taxon>
        <taxon>Stramenopiles</taxon>
        <taxon>Oomycota</taxon>
        <taxon>Peronosporomycetes</taxon>
        <taxon>Peronosporales</taxon>
        <taxon>Peronosporaceae</taxon>
        <taxon>Phytophthora</taxon>
    </lineage>
</organism>
<dbReference type="AlphaFoldDB" id="A0A9W6U9D1"/>
<evidence type="ECO:0000256" key="1">
    <source>
        <dbReference type="SAM" id="MobiDB-lite"/>
    </source>
</evidence>
<protein>
    <submittedName>
        <fullName evidence="2">Unnamed protein product</fullName>
    </submittedName>
</protein>
<feature type="region of interest" description="Disordered" evidence="1">
    <location>
        <begin position="108"/>
        <end position="128"/>
    </location>
</feature>
<comment type="caution">
    <text evidence="2">The sequence shown here is derived from an EMBL/GenBank/DDBJ whole genome shotgun (WGS) entry which is preliminary data.</text>
</comment>